<dbReference type="EMBL" id="CAUJNA010003254">
    <property type="protein sequence ID" value="CAJ1397112.1"/>
    <property type="molecule type" value="Genomic_DNA"/>
</dbReference>
<proteinExistence type="predicted"/>
<evidence type="ECO:0000313" key="3">
    <source>
        <dbReference type="Proteomes" id="UP001178507"/>
    </source>
</evidence>
<evidence type="ECO:0000256" key="1">
    <source>
        <dbReference type="SAM" id="MobiDB-lite"/>
    </source>
</evidence>
<protein>
    <submittedName>
        <fullName evidence="2">Uncharacterized protein</fullName>
    </submittedName>
</protein>
<keyword evidence="3" id="KW-1185">Reference proteome</keyword>
<feature type="compositionally biased region" description="Basic and acidic residues" evidence="1">
    <location>
        <begin position="117"/>
        <end position="133"/>
    </location>
</feature>
<evidence type="ECO:0000313" key="2">
    <source>
        <dbReference type="EMBL" id="CAJ1397112.1"/>
    </source>
</evidence>
<name>A0AA36J016_9DINO</name>
<dbReference type="Proteomes" id="UP001178507">
    <property type="component" value="Unassembled WGS sequence"/>
</dbReference>
<feature type="region of interest" description="Disordered" evidence="1">
    <location>
        <begin position="113"/>
        <end position="152"/>
    </location>
</feature>
<gene>
    <name evidence="2" type="ORF">EVOR1521_LOCUS21196</name>
</gene>
<organism evidence="2 3">
    <name type="scientific">Effrenium voratum</name>
    <dbReference type="NCBI Taxonomy" id="2562239"/>
    <lineage>
        <taxon>Eukaryota</taxon>
        <taxon>Sar</taxon>
        <taxon>Alveolata</taxon>
        <taxon>Dinophyceae</taxon>
        <taxon>Suessiales</taxon>
        <taxon>Symbiodiniaceae</taxon>
        <taxon>Effrenium</taxon>
    </lineage>
</organism>
<sequence>MGCGQSLVEEHRHSRHSLPVNILPAEVKEAIARTKRTNTVQTLQSEQSSVLQIGDRFEMEVEAPEAHQHFNSWNHQVDEIDRRAMRRGHAMPMNQAAHFHFMSKLEKSLSTLAKNPEQLKQEVRQRRKREEIAKMQSFGSLPGANTEAGSDS</sequence>
<reference evidence="2" key="1">
    <citation type="submission" date="2023-08" db="EMBL/GenBank/DDBJ databases">
        <authorList>
            <person name="Chen Y."/>
            <person name="Shah S."/>
            <person name="Dougan E. K."/>
            <person name="Thang M."/>
            <person name="Chan C."/>
        </authorList>
    </citation>
    <scope>NUCLEOTIDE SEQUENCE</scope>
</reference>
<accession>A0AA36J016</accession>
<dbReference type="AlphaFoldDB" id="A0AA36J016"/>
<comment type="caution">
    <text evidence="2">The sequence shown here is derived from an EMBL/GenBank/DDBJ whole genome shotgun (WGS) entry which is preliminary data.</text>
</comment>